<evidence type="ECO:0000256" key="5">
    <source>
        <dbReference type="ARBA" id="ARBA00023163"/>
    </source>
</evidence>
<dbReference type="PANTHER" id="PTHR48111:SF1">
    <property type="entry name" value="TWO-COMPONENT RESPONSE REGULATOR ORR33"/>
    <property type="match status" value="1"/>
</dbReference>
<keyword evidence="1 7" id="KW-0597">Phosphoprotein</keyword>
<name>A0A3G3JWR5_9BACL</name>
<dbReference type="Gene3D" id="3.40.50.2300">
    <property type="match status" value="2"/>
</dbReference>
<feature type="domain" description="Response regulatory" evidence="8">
    <location>
        <begin position="116"/>
        <end position="232"/>
    </location>
</feature>
<feature type="domain" description="GGDEF" evidence="9">
    <location>
        <begin position="272"/>
        <end position="412"/>
    </location>
</feature>
<dbReference type="GO" id="GO:0032993">
    <property type="term" value="C:protein-DNA complex"/>
    <property type="evidence" value="ECO:0007669"/>
    <property type="project" value="TreeGrafter"/>
</dbReference>
<evidence type="ECO:0000256" key="6">
    <source>
        <dbReference type="PROSITE-ProRule" id="PRU00110"/>
    </source>
</evidence>
<dbReference type="PROSITE" id="PS50887">
    <property type="entry name" value="GGDEF"/>
    <property type="match status" value="1"/>
</dbReference>
<dbReference type="InterPro" id="IPR000160">
    <property type="entry name" value="GGDEF_dom"/>
</dbReference>
<feature type="modified residue" description="4-aspartylphosphate" evidence="7">
    <location>
        <position position="466"/>
    </location>
</feature>
<keyword evidence="2" id="KW-0902">Two-component regulatory system</keyword>
<keyword evidence="4" id="KW-0238">DNA-binding</keyword>
<dbReference type="SMART" id="SM00267">
    <property type="entry name" value="GGDEF"/>
    <property type="match status" value="1"/>
</dbReference>
<dbReference type="InterPro" id="IPR008207">
    <property type="entry name" value="Sig_transdc_His_kin_Hpt_dom"/>
</dbReference>
<feature type="modified residue" description="4-aspartylphosphate" evidence="7">
    <location>
        <position position="165"/>
    </location>
</feature>
<evidence type="ECO:0000256" key="3">
    <source>
        <dbReference type="ARBA" id="ARBA00023015"/>
    </source>
</evidence>
<dbReference type="SUPFAM" id="SSF55073">
    <property type="entry name" value="Nucleotide cyclase"/>
    <property type="match status" value="1"/>
</dbReference>
<evidence type="ECO:0000259" key="8">
    <source>
        <dbReference type="PROSITE" id="PS50110"/>
    </source>
</evidence>
<feature type="domain" description="Response regulatory" evidence="8">
    <location>
        <begin position="410"/>
        <end position="533"/>
    </location>
</feature>
<evidence type="ECO:0000313" key="12">
    <source>
        <dbReference type="Proteomes" id="UP000269097"/>
    </source>
</evidence>
<feature type="modified residue" description="Phosphohistidine" evidence="6">
    <location>
        <position position="40"/>
    </location>
</feature>
<evidence type="ECO:0000313" key="11">
    <source>
        <dbReference type="EMBL" id="AYQ72666.1"/>
    </source>
</evidence>
<dbReference type="GO" id="GO:0000156">
    <property type="term" value="F:phosphorelay response regulator activity"/>
    <property type="evidence" value="ECO:0007669"/>
    <property type="project" value="TreeGrafter"/>
</dbReference>
<dbReference type="Proteomes" id="UP000269097">
    <property type="component" value="Chromosome"/>
</dbReference>
<keyword evidence="3" id="KW-0805">Transcription regulation</keyword>
<dbReference type="Pfam" id="PF00990">
    <property type="entry name" value="GGDEF"/>
    <property type="match status" value="1"/>
</dbReference>
<proteinExistence type="predicted"/>
<keyword evidence="12" id="KW-1185">Reference proteome</keyword>
<evidence type="ECO:0000256" key="7">
    <source>
        <dbReference type="PROSITE-ProRule" id="PRU00169"/>
    </source>
</evidence>
<dbReference type="InterPro" id="IPR039420">
    <property type="entry name" value="WalR-like"/>
</dbReference>
<dbReference type="NCBIfam" id="TIGR00254">
    <property type="entry name" value="GGDEF"/>
    <property type="match status" value="1"/>
</dbReference>
<dbReference type="AlphaFoldDB" id="A0A3G3JWR5"/>
<dbReference type="SMART" id="SM00448">
    <property type="entry name" value="REC"/>
    <property type="match status" value="2"/>
</dbReference>
<keyword evidence="5" id="KW-0804">Transcription</keyword>
<dbReference type="Pfam" id="PF00072">
    <property type="entry name" value="Response_reg"/>
    <property type="match status" value="2"/>
</dbReference>
<reference evidence="11 12" key="1">
    <citation type="submission" date="2018-10" db="EMBL/GenBank/DDBJ databases">
        <title>Genome Sequence of Cohnella sp.</title>
        <authorList>
            <person name="Srinivasan S."/>
            <person name="Kim M.K."/>
        </authorList>
    </citation>
    <scope>NUCLEOTIDE SEQUENCE [LARGE SCALE GENOMIC DNA]</scope>
    <source>
        <strain evidence="11 12">18JY8-7</strain>
    </source>
</reference>
<evidence type="ECO:0000259" key="9">
    <source>
        <dbReference type="PROSITE" id="PS50887"/>
    </source>
</evidence>
<evidence type="ECO:0000256" key="4">
    <source>
        <dbReference type="ARBA" id="ARBA00023125"/>
    </source>
</evidence>
<accession>A0A3G3JWR5</accession>
<dbReference type="InterPro" id="IPR029787">
    <property type="entry name" value="Nucleotide_cyclase"/>
</dbReference>
<dbReference type="CDD" id="cd17574">
    <property type="entry name" value="REC_OmpR"/>
    <property type="match status" value="1"/>
</dbReference>
<dbReference type="SUPFAM" id="SSF52172">
    <property type="entry name" value="CheY-like"/>
    <property type="match status" value="2"/>
</dbReference>
<protein>
    <submittedName>
        <fullName evidence="11">Response regulator</fullName>
    </submittedName>
</protein>
<dbReference type="Gene3D" id="1.20.120.160">
    <property type="entry name" value="HPT domain"/>
    <property type="match status" value="1"/>
</dbReference>
<dbReference type="SUPFAM" id="SSF47226">
    <property type="entry name" value="Histidine-containing phosphotransfer domain, HPT domain"/>
    <property type="match status" value="1"/>
</dbReference>
<dbReference type="InterPro" id="IPR043128">
    <property type="entry name" value="Rev_trsase/Diguanyl_cyclase"/>
</dbReference>
<dbReference type="InterPro" id="IPR011006">
    <property type="entry name" value="CheY-like_superfamily"/>
</dbReference>
<dbReference type="PANTHER" id="PTHR48111">
    <property type="entry name" value="REGULATOR OF RPOS"/>
    <property type="match status" value="1"/>
</dbReference>
<gene>
    <name evidence="11" type="ORF">EAV92_08875</name>
</gene>
<feature type="domain" description="HPt" evidence="10">
    <location>
        <begin position="1"/>
        <end position="99"/>
    </location>
</feature>
<dbReference type="CDD" id="cd00156">
    <property type="entry name" value="REC"/>
    <property type="match status" value="1"/>
</dbReference>
<dbReference type="GO" id="GO:0000976">
    <property type="term" value="F:transcription cis-regulatory region binding"/>
    <property type="evidence" value="ECO:0007669"/>
    <property type="project" value="TreeGrafter"/>
</dbReference>
<dbReference type="EMBL" id="CP033433">
    <property type="protein sequence ID" value="AYQ72666.1"/>
    <property type="molecule type" value="Genomic_DNA"/>
</dbReference>
<dbReference type="PROSITE" id="PS50894">
    <property type="entry name" value="HPT"/>
    <property type="match status" value="1"/>
</dbReference>
<evidence type="ECO:0000256" key="2">
    <source>
        <dbReference type="ARBA" id="ARBA00023012"/>
    </source>
</evidence>
<dbReference type="PROSITE" id="PS50110">
    <property type="entry name" value="RESPONSE_REGULATORY"/>
    <property type="match status" value="2"/>
</dbReference>
<dbReference type="GO" id="GO:0005829">
    <property type="term" value="C:cytosol"/>
    <property type="evidence" value="ECO:0007669"/>
    <property type="project" value="TreeGrafter"/>
</dbReference>
<evidence type="ECO:0000256" key="1">
    <source>
        <dbReference type="ARBA" id="ARBA00022553"/>
    </source>
</evidence>
<dbReference type="InterPro" id="IPR001789">
    <property type="entry name" value="Sig_transdc_resp-reg_receiver"/>
</dbReference>
<evidence type="ECO:0000259" key="10">
    <source>
        <dbReference type="PROSITE" id="PS50894"/>
    </source>
</evidence>
<dbReference type="InterPro" id="IPR036641">
    <property type="entry name" value="HPT_dom_sf"/>
</dbReference>
<sequence length="539" mass="60434">MESMKKYQDALFRNIETQLAEWLERDGGTAAGTEVRRFLHSVAGTAGTIGLPELSETAAALMRQCEEEDREVWPPSQLRPFLRAIAEFVYRAREAEDTADSSDGKPSKPLDPDAPLVLVLDDDYAFVAFLKDGLEQQGYMVMNASRSEEAVRCMHQYQPDALIVDLHLREGSGFEVLRELEEKISSLFIPVTVVSADDTRSNRLEAFRLGADDFVAKPLDFEELTGRLSRQLKKKAAIDRLAVRDELTGAYRRAEAENIYREFLEEAINRSGTFQLAVLDIVGLGQINAESGFRQGDRLLASLSDMLFSRLSSRDRLIRYGGGRFLVVFDGSAERGQPFEPESWLRDFERGSEIPVRLASGRMTVTQADASFERSVTEAMRIMQAAQSERIPAGEGHPGSGLGAHASAVRAVIVDDDAIVRTMLAEHVKPCFPPELTVDIRVFKDGEEFMNDPWSRDSVPCLVILDRMMPRMDGIEVLQRLRQSPDSGRFTVLMLTNRKSDSDIVRALELGADDYVTKPFSLKELEARIRRLSGRMVSR</sequence>
<dbReference type="Gene3D" id="3.30.70.270">
    <property type="match status" value="1"/>
</dbReference>
<dbReference type="RefSeq" id="WP_123040748.1">
    <property type="nucleotide sequence ID" value="NZ_CP033433.1"/>
</dbReference>
<dbReference type="GO" id="GO:0006355">
    <property type="term" value="P:regulation of DNA-templated transcription"/>
    <property type="evidence" value="ECO:0007669"/>
    <property type="project" value="TreeGrafter"/>
</dbReference>
<dbReference type="Pfam" id="PF01627">
    <property type="entry name" value="Hpt"/>
    <property type="match status" value="1"/>
</dbReference>
<organism evidence="11 12">
    <name type="scientific">Cohnella candidum</name>
    <dbReference type="NCBI Taxonomy" id="2674991"/>
    <lineage>
        <taxon>Bacteria</taxon>
        <taxon>Bacillati</taxon>
        <taxon>Bacillota</taxon>
        <taxon>Bacilli</taxon>
        <taxon>Bacillales</taxon>
        <taxon>Paenibacillaceae</taxon>
        <taxon>Cohnella</taxon>
    </lineage>
</organism>
<dbReference type="KEGG" id="coh:EAV92_08875"/>